<dbReference type="Pfam" id="PF13970">
    <property type="entry name" value="DUF4221"/>
    <property type="match status" value="1"/>
</dbReference>
<reference evidence="1" key="2">
    <citation type="submission" date="2014-07" db="EMBL/GenBank/DDBJ databases">
        <title>Genetics and epidemiology of antimicrobial resistance in B. fragilis group.</title>
        <authorList>
            <person name="Sydenham T.V."/>
            <person name="Hasman H."/>
            <person name="Kemp M."/>
            <person name="Justesen U.S."/>
        </authorList>
    </citation>
    <scope>NUCLEOTIDE SEQUENCE [LARGE SCALE GENOMIC DNA]</scope>
    <source>
        <strain evidence="1">DCMOUH0018B</strain>
    </source>
</reference>
<organism evidence="1">
    <name type="scientific">Bacteroides fragilis</name>
    <dbReference type="NCBI Taxonomy" id="817"/>
    <lineage>
        <taxon>Bacteria</taxon>
        <taxon>Pseudomonadati</taxon>
        <taxon>Bacteroidota</taxon>
        <taxon>Bacteroidia</taxon>
        <taxon>Bacteroidales</taxon>
        <taxon>Bacteroidaceae</taxon>
        <taxon>Bacteroides</taxon>
    </lineage>
</organism>
<dbReference type="SUPFAM" id="SSF50969">
    <property type="entry name" value="YVTN repeat-like/Quinoprotein amine dehydrogenase"/>
    <property type="match status" value="1"/>
</dbReference>
<accession>A0A0I9S9Z5</accession>
<proteinExistence type="predicted"/>
<comment type="caution">
    <text evidence="1">The sequence shown here is derived from an EMBL/GenBank/DDBJ whole genome shotgun (WGS) entry which is preliminary data.</text>
</comment>
<dbReference type="RefSeq" id="WP_044300291.1">
    <property type="nucleotide sequence ID" value="NZ_CAEUHN010000001.1"/>
</dbReference>
<sequence length="378" mass="42349">MIQKDFFISVLTLGLILCFTACGEKKIAVKSELERVESFALNVNDDYLQSYAGSFCYSTSVRIDGKQCLVAYNGKLHSVDILNLTDRQPLRQVTLAKEGPDQILTPKGIGYYKDSFIIFTTNGLYRVGQDGKVLSKKLLNDLPQVKEDGYGIAVPGLSIYFSVYSFFGFDASKGVVALPLYSYEKDATGEYPKKVLVISCDDWSIRNEVEIDCPDIIKKEGDMQLLSCINVLPHGDWLIYNFPASSKVYVYDLSAKKSKEYDFPSTFTDSFFRLPDMNEEEPGFGCLKTGYYFPLCYDAYHDVFWRVQQGPLDGHGVAGKPFSVMCISTDLMNSAEYVIPAGSKIYPDLAFTDSLVLLPYTGGDKIGENNMCFYGLKY</sequence>
<gene>
    <name evidence="1" type="ORF">EE52_0210490</name>
</gene>
<dbReference type="InterPro" id="IPR025316">
    <property type="entry name" value="DUF4221"/>
</dbReference>
<dbReference type="PATRIC" id="fig|817.53.peg.2167"/>
<dbReference type="AlphaFoldDB" id="A0A0I9S9Z5"/>
<protein>
    <submittedName>
        <fullName evidence="1">Uncharacterized protein</fullName>
    </submittedName>
</protein>
<dbReference type="EMBL" id="JMZZ02000108">
    <property type="protein sequence ID" value="KFX74651.1"/>
    <property type="molecule type" value="Genomic_DNA"/>
</dbReference>
<dbReference type="InterPro" id="IPR011044">
    <property type="entry name" value="Quino_amine_DH_bsu"/>
</dbReference>
<name>A0A0I9S9Z5_BACFG</name>
<reference evidence="1" key="1">
    <citation type="book" date="2014" name="THE 24TH EUROPEAN CONGRESS OF CLINICAL MICROBIOLOGY AND INFECTIOUS DISEASES" publisher="ECCMID 2014" city="Barcelona, Spain">
        <title>Identification of resistance genes in three multidrug-resistant Bacteroides fragilis isolates by whole genome sequencing.</title>
        <editorList>
            <person name="Unknown"/>
            <person name="A."/>
        </editorList>
        <authorList>
            <person name="Sydenham T.V."/>
            <person name="Hasman H."/>
            <person name="Wang M."/>
            <person name="Soki J."/>
            <person name="Nagy E."/>
            <person name="Justesen U.S."/>
        </authorList>
    </citation>
    <scope>NUCLEOTIDE SEQUENCE</scope>
    <source>
        <strain evidence="1">DCMOUH0018B</strain>
    </source>
</reference>
<evidence type="ECO:0000313" key="1">
    <source>
        <dbReference type="EMBL" id="KFX74651.1"/>
    </source>
</evidence>